<dbReference type="OrthoDB" id="9804774at2"/>
<dbReference type="Proteomes" id="UP000051401">
    <property type="component" value="Unassembled WGS sequence"/>
</dbReference>
<dbReference type="EMBL" id="LAXI01000002">
    <property type="protein sequence ID" value="KRS18874.1"/>
    <property type="molecule type" value="Genomic_DNA"/>
</dbReference>
<accession>A0A0T5PCW3</accession>
<dbReference type="EMBL" id="CP031598">
    <property type="protein sequence ID" value="QEW26207.1"/>
    <property type="molecule type" value="Genomic_DNA"/>
</dbReference>
<dbReference type="Pfam" id="PF00106">
    <property type="entry name" value="adh_short"/>
    <property type="match status" value="1"/>
</dbReference>
<name>A0A0T5PCW3_9RHOB</name>
<dbReference type="EC" id="1.1.1.30" evidence="5"/>
<evidence type="ECO:0000313" key="5">
    <source>
        <dbReference type="EMBL" id="QEW26207.1"/>
    </source>
</evidence>
<evidence type="ECO:0000256" key="2">
    <source>
        <dbReference type="RuleBase" id="RU000363"/>
    </source>
</evidence>
<evidence type="ECO:0000259" key="3">
    <source>
        <dbReference type="SMART" id="SM00822"/>
    </source>
</evidence>
<dbReference type="CDD" id="cd05233">
    <property type="entry name" value="SDR_c"/>
    <property type="match status" value="1"/>
</dbReference>
<dbReference type="SUPFAM" id="SSF51735">
    <property type="entry name" value="NAD(P)-binding Rossmann-fold domains"/>
    <property type="match status" value="1"/>
</dbReference>
<comment type="similarity">
    <text evidence="1 2">Belongs to the short-chain dehydrogenases/reductases (SDR) family.</text>
</comment>
<dbReference type="AlphaFoldDB" id="A0A0T5PCW3"/>
<feature type="domain" description="Ketoreductase" evidence="3">
    <location>
        <begin position="6"/>
        <end position="180"/>
    </location>
</feature>
<evidence type="ECO:0000256" key="1">
    <source>
        <dbReference type="ARBA" id="ARBA00006484"/>
    </source>
</evidence>
<proteinExistence type="inferred from homology"/>
<reference evidence="5 7" key="2">
    <citation type="submission" date="2018-08" db="EMBL/GenBank/DDBJ databases">
        <title>Genetic Globetrotter - A new plasmid hitch-hiking vast phylogenetic and geographic distances.</title>
        <authorList>
            <person name="Vollmers J."/>
            <person name="Petersen J."/>
        </authorList>
    </citation>
    <scope>NUCLEOTIDE SEQUENCE [LARGE SCALE GENOMIC DNA]</scope>
    <source>
        <strain evidence="5 7">DSM 26383</strain>
    </source>
</reference>
<keyword evidence="6" id="KW-1185">Reference proteome</keyword>
<dbReference type="InterPro" id="IPR036291">
    <property type="entry name" value="NAD(P)-bd_dom_sf"/>
</dbReference>
<organism evidence="4 6">
    <name type="scientific">Roseovarius indicus</name>
    <dbReference type="NCBI Taxonomy" id="540747"/>
    <lineage>
        <taxon>Bacteria</taxon>
        <taxon>Pseudomonadati</taxon>
        <taxon>Pseudomonadota</taxon>
        <taxon>Alphaproteobacteria</taxon>
        <taxon>Rhodobacterales</taxon>
        <taxon>Roseobacteraceae</taxon>
        <taxon>Roseovarius</taxon>
    </lineage>
</organism>
<evidence type="ECO:0000313" key="7">
    <source>
        <dbReference type="Proteomes" id="UP000325785"/>
    </source>
</evidence>
<dbReference type="InterPro" id="IPR002347">
    <property type="entry name" value="SDR_fam"/>
</dbReference>
<dbReference type="InterPro" id="IPR050259">
    <property type="entry name" value="SDR"/>
</dbReference>
<dbReference type="KEGG" id="rid:RIdsm_02004"/>
<dbReference type="SMART" id="SM00822">
    <property type="entry name" value="PKS_KR"/>
    <property type="match status" value="1"/>
</dbReference>
<evidence type="ECO:0000313" key="6">
    <source>
        <dbReference type="Proteomes" id="UP000051401"/>
    </source>
</evidence>
<dbReference type="PANTHER" id="PTHR42879">
    <property type="entry name" value="3-OXOACYL-(ACYL-CARRIER-PROTEIN) REDUCTASE"/>
    <property type="match status" value="1"/>
</dbReference>
<evidence type="ECO:0000313" key="4">
    <source>
        <dbReference type="EMBL" id="KRS18874.1"/>
    </source>
</evidence>
<dbReference type="Proteomes" id="UP000325785">
    <property type="component" value="Chromosome"/>
</dbReference>
<dbReference type="PRINTS" id="PR00080">
    <property type="entry name" value="SDRFAMILY"/>
</dbReference>
<dbReference type="PROSITE" id="PS00061">
    <property type="entry name" value="ADH_SHORT"/>
    <property type="match status" value="1"/>
</dbReference>
<dbReference type="InterPro" id="IPR020904">
    <property type="entry name" value="Sc_DH/Rdtase_CS"/>
</dbReference>
<dbReference type="PRINTS" id="PR00081">
    <property type="entry name" value="GDHRDH"/>
</dbReference>
<dbReference type="GO" id="GO:0003858">
    <property type="term" value="F:3-hydroxybutyrate dehydrogenase activity"/>
    <property type="evidence" value="ECO:0007669"/>
    <property type="project" value="UniProtKB-EC"/>
</dbReference>
<dbReference type="InterPro" id="IPR057326">
    <property type="entry name" value="KR_dom"/>
</dbReference>
<gene>
    <name evidence="5" type="primary">bdhA_3</name>
    <name evidence="5" type="ORF">RIdsm_02004</name>
    <name evidence="4" type="ORF">XM52_04100</name>
</gene>
<dbReference type="RefSeq" id="WP_057813566.1">
    <property type="nucleotide sequence ID" value="NZ_CP031598.1"/>
</dbReference>
<keyword evidence="5" id="KW-0560">Oxidoreductase</keyword>
<dbReference type="PATRIC" id="fig|540747.5.peg.2394"/>
<sequence>MSVSGSHVVITGGGSGVGAEMARVFAAEGAKVTILGRSYAPLKEVADETGALPLAADVTQRASLDAALGQAREVNGPVAIAIANAGAAPSAPFRKVTAEAFSASLAVNLEGVFHLWQACHEEMAAAGWGRLIAIASTAGLKGYPYVSPYCASKHGVIGLTRALAQELGRTGITVNAICPGFIDTPLLSKSIEAITAKTGKSEDEARAQLYAGNPQKRFVETGEVAGTALWLCSKAAASVSGHALSLSGGEI</sequence>
<protein>
    <submittedName>
        <fullName evidence="4">3-hydroxyacyl-CoA dehydrogenase</fullName>
    </submittedName>
    <submittedName>
        <fullName evidence="5">D-beta-hydroxybutyrate dehydrogenase</fullName>
        <ecNumber evidence="5">1.1.1.30</ecNumber>
    </submittedName>
</protein>
<dbReference type="STRING" id="540747.SAMN04488031_103417"/>
<dbReference type="PANTHER" id="PTHR42879:SF2">
    <property type="entry name" value="3-OXOACYL-[ACYL-CARRIER-PROTEIN] REDUCTASE FABG"/>
    <property type="match status" value="1"/>
</dbReference>
<reference evidence="4 6" key="1">
    <citation type="submission" date="2015-04" db="EMBL/GenBank/DDBJ databases">
        <title>The draft genome sequence of Roseovarius indicus B108T.</title>
        <authorList>
            <person name="Li G."/>
            <person name="Lai Q."/>
            <person name="Shao Z."/>
            <person name="Yan P."/>
        </authorList>
    </citation>
    <scope>NUCLEOTIDE SEQUENCE [LARGE SCALE GENOMIC DNA]</scope>
    <source>
        <strain evidence="4 6">B108</strain>
    </source>
</reference>
<dbReference type="Gene3D" id="3.40.50.720">
    <property type="entry name" value="NAD(P)-binding Rossmann-like Domain"/>
    <property type="match status" value="1"/>
</dbReference>
<dbReference type="GO" id="GO:0032787">
    <property type="term" value="P:monocarboxylic acid metabolic process"/>
    <property type="evidence" value="ECO:0007669"/>
    <property type="project" value="UniProtKB-ARBA"/>
</dbReference>
<dbReference type="FunFam" id="3.40.50.720:FF:000084">
    <property type="entry name" value="Short-chain dehydrogenase reductase"/>
    <property type="match status" value="1"/>
</dbReference>